<evidence type="ECO:0000313" key="3">
    <source>
        <dbReference type="EMBL" id="PDQ19540.1"/>
    </source>
</evidence>
<evidence type="ECO:0000313" key="4">
    <source>
        <dbReference type="Proteomes" id="UP000219182"/>
    </source>
</evidence>
<dbReference type="AlphaFoldDB" id="A0A2A6FC41"/>
<evidence type="ECO:0000256" key="2">
    <source>
        <dbReference type="SAM" id="SignalP"/>
    </source>
</evidence>
<name>A0A2A6FC41_9HYPH</name>
<dbReference type="Gene3D" id="3.40.190.10">
    <property type="entry name" value="Periplasmic binding protein-like II"/>
    <property type="match status" value="1"/>
</dbReference>
<dbReference type="PANTHER" id="PTHR42928">
    <property type="entry name" value="TRICARBOXYLATE-BINDING PROTEIN"/>
    <property type="match status" value="1"/>
</dbReference>
<keyword evidence="2" id="KW-0732">Signal</keyword>
<dbReference type="RefSeq" id="WP_097575264.1">
    <property type="nucleotide sequence ID" value="NZ_NWQG01000120.1"/>
</dbReference>
<protein>
    <recommendedName>
        <fullName evidence="5">Tripartite tricarboxylate transporter substrate-binding protein</fullName>
    </recommendedName>
</protein>
<dbReference type="InterPro" id="IPR005064">
    <property type="entry name" value="BUG"/>
</dbReference>
<dbReference type="InterPro" id="IPR042100">
    <property type="entry name" value="Bug_dom1"/>
</dbReference>
<comment type="similarity">
    <text evidence="1">Belongs to the UPF0065 (bug) family.</text>
</comment>
<keyword evidence="4" id="KW-1185">Reference proteome</keyword>
<dbReference type="Proteomes" id="UP000219182">
    <property type="component" value="Unassembled WGS sequence"/>
</dbReference>
<accession>A0A2A6FC41</accession>
<proteinExistence type="inferred from homology"/>
<feature type="signal peptide" evidence="2">
    <location>
        <begin position="1"/>
        <end position="25"/>
    </location>
</feature>
<evidence type="ECO:0008006" key="5">
    <source>
        <dbReference type="Google" id="ProtNLM"/>
    </source>
</evidence>
<dbReference type="PANTHER" id="PTHR42928:SF5">
    <property type="entry name" value="BLR1237 PROTEIN"/>
    <property type="match status" value="1"/>
</dbReference>
<sequence>MLSTRLRGAFFAVGIAFAMCLQAQAVEFTTVTIKVGYGAGGNYDLTSRLVARHLGRFLPGNPSVVVQNVPGGGSLKLTKMMLGSEPADGSVIASVSEAMPFAPVLDPANADFDPLSMQWIGSLSKEPSICITTKSSGIDTMDKFLQSEFLLGASGKSSLTYILAAVVKNGLPAKFGIVTGFDGIAEIMVASERGEVAGLCALVYYNVADKLDEFNVIGTFGPGTVSGAPALPRFSDQIKDPVKHQAAVLIESSRNFHLPLMAPPGTPKETLDSLRRAYVDMSKDPEFLADAAKPGDLTINITTGEEIGKFVADQLKADPAVFEAARNLAK</sequence>
<dbReference type="Gene3D" id="3.40.190.150">
    <property type="entry name" value="Bordetella uptake gene, domain 1"/>
    <property type="match status" value="1"/>
</dbReference>
<feature type="chain" id="PRO_5012743620" description="Tripartite tricarboxylate transporter substrate-binding protein" evidence="2">
    <location>
        <begin position="26"/>
        <end position="330"/>
    </location>
</feature>
<comment type="caution">
    <text evidence="3">The sequence shown here is derived from an EMBL/GenBank/DDBJ whole genome shotgun (WGS) entry which is preliminary data.</text>
</comment>
<evidence type="ECO:0000256" key="1">
    <source>
        <dbReference type="ARBA" id="ARBA00006987"/>
    </source>
</evidence>
<organism evidence="3 4">
    <name type="scientific">Mesorhizobium sanjuanii</name>
    <dbReference type="NCBI Taxonomy" id="2037900"/>
    <lineage>
        <taxon>Bacteria</taxon>
        <taxon>Pseudomonadati</taxon>
        <taxon>Pseudomonadota</taxon>
        <taxon>Alphaproteobacteria</taxon>
        <taxon>Hyphomicrobiales</taxon>
        <taxon>Phyllobacteriaceae</taxon>
        <taxon>Mesorhizobium</taxon>
    </lineage>
</organism>
<dbReference type="EMBL" id="NWQG01000120">
    <property type="protein sequence ID" value="PDQ19540.1"/>
    <property type="molecule type" value="Genomic_DNA"/>
</dbReference>
<gene>
    <name evidence="3" type="ORF">CN311_18950</name>
</gene>
<reference evidence="3 4" key="1">
    <citation type="submission" date="2017-09" db="EMBL/GenBank/DDBJ databases">
        <title>Mesorhizobum sanjuanii sp. nov. isolated from nodules of Lotus tenuis in saline-alkaline lowlands of Flooding Pampa.</title>
        <authorList>
            <person name="Sannazzaro A.I."/>
            <person name="Torres Tejerizo G.A."/>
            <person name="Fontana F."/>
            <person name="Cumpa Velazquez L.M."/>
            <person name="Hansen L."/>
            <person name="Pistorio M."/>
            <person name="Estrella M.J."/>
        </authorList>
    </citation>
    <scope>NUCLEOTIDE SEQUENCE [LARGE SCALE GENOMIC DNA]</scope>
    <source>
        <strain evidence="3 4">BSA136</strain>
    </source>
</reference>